<dbReference type="GO" id="GO:0005886">
    <property type="term" value="C:plasma membrane"/>
    <property type="evidence" value="ECO:0007669"/>
    <property type="project" value="TreeGrafter"/>
</dbReference>
<keyword evidence="10" id="KW-0594">Phospholipid biosynthesis</keyword>
<evidence type="ECO:0000313" key="13">
    <source>
        <dbReference type="EMBL" id="TDO26592.1"/>
    </source>
</evidence>
<evidence type="ECO:0000256" key="8">
    <source>
        <dbReference type="ARBA" id="ARBA00022842"/>
    </source>
</evidence>
<dbReference type="Pfam" id="PF00781">
    <property type="entry name" value="DAGK_cat"/>
    <property type="match status" value="1"/>
</dbReference>
<sequence>MERKIVYLVNPISGTSKKDGIKKLIEKETTSRGILFEIMHTNAGGHYQLLREKIRAEHITDVVIIGGDGTVNQVTQALHELPVRFGIIPLGSGNGLALAARIPTKPELALSLIFEGSARPIDAFMVNNHYSCMLSGIGFDAQVAHDFASKASRGLLTYTQQSIINYFKATPYQFEIKLENFSFFSDAFFISIANSNQFGNNFKIAPQASLSDGMLDIVIVQKMNKAKLPFAILRQIRGNNKLQQLVEDMTKKNILYFQTPQITIRNLKLAPLHIDGEPRETADEFTISIMKDYFLLIQPA</sequence>
<dbReference type="Proteomes" id="UP000295741">
    <property type="component" value="Unassembled WGS sequence"/>
</dbReference>
<evidence type="ECO:0000256" key="11">
    <source>
        <dbReference type="ARBA" id="ARBA00023264"/>
    </source>
</evidence>
<evidence type="ECO:0000256" key="4">
    <source>
        <dbReference type="ARBA" id="ARBA00022723"/>
    </source>
</evidence>
<name>A0A4R6IVE8_9BACT</name>
<dbReference type="GO" id="GO:0016301">
    <property type="term" value="F:kinase activity"/>
    <property type="evidence" value="ECO:0007669"/>
    <property type="project" value="UniProtKB-KW"/>
</dbReference>
<dbReference type="Gene3D" id="3.40.50.10330">
    <property type="entry name" value="Probable inorganic polyphosphate/atp-NAD kinase, domain 1"/>
    <property type="match status" value="1"/>
</dbReference>
<evidence type="ECO:0000313" key="14">
    <source>
        <dbReference type="Proteomes" id="UP000295741"/>
    </source>
</evidence>
<keyword evidence="5" id="KW-0547">Nucleotide-binding</keyword>
<organism evidence="13 14">
    <name type="scientific">Sediminibacterium goheungense</name>
    <dbReference type="NCBI Taxonomy" id="1086393"/>
    <lineage>
        <taxon>Bacteria</taxon>
        <taxon>Pseudomonadati</taxon>
        <taxon>Bacteroidota</taxon>
        <taxon>Chitinophagia</taxon>
        <taxon>Chitinophagales</taxon>
        <taxon>Chitinophagaceae</taxon>
        <taxon>Sediminibacterium</taxon>
    </lineage>
</organism>
<evidence type="ECO:0000256" key="6">
    <source>
        <dbReference type="ARBA" id="ARBA00022777"/>
    </source>
</evidence>
<dbReference type="PANTHER" id="PTHR12358">
    <property type="entry name" value="SPHINGOSINE KINASE"/>
    <property type="match status" value="1"/>
</dbReference>
<evidence type="ECO:0000256" key="2">
    <source>
        <dbReference type="ARBA" id="ARBA00022516"/>
    </source>
</evidence>
<dbReference type="InterPro" id="IPR050187">
    <property type="entry name" value="Lipid_Phosphate_FormReg"/>
</dbReference>
<dbReference type="EMBL" id="SNWP01000011">
    <property type="protein sequence ID" value="TDO26592.1"/>
    <property type="molecule type" value="Genomic_DNA"/>
</dbReference>
<comment type="cofactor">
    <cofactor evidence="1">
        <name>Mg(2+)</name>
        <dbReference type="ChEBI" id="CHEBI:18420"/>
    </cofactor>
</comment>
<dbReference type="PROSITE" id="PS50146">
    <property type="entry name" value="DAGK"/>
    <property type="match status" value="1"/>
</dbReference>
<dbReference type="GO" id="GO:0046872">
    <property type="term" value="F:metal ion binding"/>
    <property type="evidence" value="ECO:0007669"/>
    <property type="project" value="UniProtKB-KW"/>
</dbReference>
<evidence type="ECO:0000256" key="5">
    <source>
        <dbReference type="ARBA" id="ARBA00022741"/>
    </source>
</evidence>
<keyword evidence="8" id="KW-0460">Magnesium</keyword>
<evidence type="ECO:0000256" key="7">
    <source>
        <dbReference type="ARBA" id="ARBA00022840"/>
    </source>
</evidence>
<protein>
    <submittedName>
        <fullName evidence="13">YegS/Rv2252/BmrU family lipid kinase</fullName>
    </submittedName>
</protein>
<dbReference type="RefSeq" id="WP_133474452.1">
    <property type="nucleotide sequence ID" value="NZ_SNWP01000011.1"/>
</dbReference>
<proteinExistence type="predicted"/>
<evidence type="ECO:0000256" key="3">
    <source>
        <dbReference type="ARBA" id="ARBA00022679"/>
    </source>
</evidence>
<reference evidence="13 14" key="1">
    <citation type="submission" date="2019-03" db="EMBL/GenBank/DDBJ databases">
        <title>Genomic Encyclopedia of Archaeal and Bacterial Type Strains, Phase II (KMG-II): from individual species to whole genera.</title>
        <authorList>
            <person name="Goeker M."/>
        </authorList>
    </citation>
    <scope>NUCLEOTIDE SEQUENCE [LARGE SCALE GENOMIC DNA]</scope>
    <source>
        <strain evidence="13 14">DSM 28323</strain>
    </source>
</reference>
<dbReference type="NCBIfam" id="TIGR00147">
    <property type="entry name" value="YegS/Rv2252/BmrU family lipid kinase"/>
    <property type="match status" value="1"/>
</dbReference>
<comment type="caution">
    <text evidence="13">The sequence shown here is derived from an EMBL/GenBank/DDBJ whole genome shotgun (WGS) entry which is preliminary data.</text>
</comment>
<evidence type="ECO:0000256" key="10">
    <source>
        <dbReference type="ARBA" id="ARBA00023209"/>
    </source>
</evidence>
<evidence type="ECO:0000256" key="1">
    <source>
        <dbReference type="ARBA" id="ARBA00001946"/>
    </source>
</evidence>
<keyword evidence="7" id="KW-0067">ATP-binding</keyword>
<dbReference type="InterPro" id="IPR045540">
    <property type="entry name" value="YegS/DAGK_C"/>
</dbReference>
<dbReference type="InterPro" id="IPR017438">
    <property type="entry name" value="ATP-NAD_kinase_N"/>
</dbReference>
<evidence type="ECO:0000259" key="12">
    <source>
        <dbReference type="PROSITE" id="PS50146"/>
    </source>
</evidence>
<dbReference type="InterPro" id="IPR016064">
    <property type="entry name" value="NAD/diacylglycerol_kinase_sf"/>
</dbReference>
<dbReference type="GO" id="GO:0005524">
    <property type="term" value="F:ATP binding"/>
    <property type="evidence" value="ECO:0007669"/>
    <property type="project" value="UniProtKB-KW"/>
</dbReference>
<feature type="domain" description="DAGKc" evidence="12">
    <location>
        <begin position="1"/>
        <end position="130"/>
    </location>
</feature>
<keyword evidence="9" id="KW-0443">Lipid metabolism</keyword>
<dbReference type="SUPFAM" id="SSF111331">
    <property type="entry name" value="NAD kinase/diacylglycerol kinase-like"/>
    <property type="match status" value="1"/>
</dbReference>
<dbReference type="PANTHER" id="PTHR12358:SF106">
    <property type="entry name" value="LIPID KINASE YEGS"/>
    <property type="match status" value="1"/>
</dbReference>
<dbReference type="Pfam" id="PF19279">
    <property type="entry name" value="YegS_C"/>
    <property type="match status" value="1"/>
</dbReference>
<dbReference type="InterPro" id="IPR005218">
    <property type="entry name" value="Diacylglycerol/lipid_kinase"/>
</dbReference>
<accession>A0A4R6IVE8</accession>
<dbReference type="InterPro" id="IPR001206">
    <property type="entry name" value="Diacylglycerol_kinase_cat_dom"/>
</dbReference>
<gene>
    <name evidence="13" type="ORF">BC659_1900</name>
</gene>
<keyword evidence="6 13" id="KW-0418">Kinase</keyword>
<keyword evidence="3" id="KW-0808">Transferase</keyword>
<dbReference type="Gene3D" id="2.60.200.40">
    <property type="match status" value="1"/>
</dbReference>
<keyword evidence="2" id="KW-0444">Lipid biosynthesis</keyword>
<keyword evidence="4" id="KW-0479">Metal-binding</keyword>
<keyword evidence="14" id="KW-1185">Reference proteome</keyword>
<dbReference type="AlphaFoldDB" id="A0A4R6IVE8"/>
<dbReference type="GO" id="GO:0008654">
    <property type="term" value="P:phospholipid biosynthetic process"/>
    <property type="evidence" value="ECO:0007669"/>
    <property type="project" value="UniProtKB-KW"/>
</dbReference>
<dbReference type="OrthoDB" id="9786026at2"/>
<keyword evidence="11" id="KW-1208">Phospholipid metabolism</keyword>
<evidence type="ECO:0000256" key="9">
    <source>
        <dbReference type="ARBA" id="ARBA00023098"/>
    </source>
</evidence>
<dbReference type="SMART" id="SM00046">
    <property type="entry name" value="DAGKc"/>
    <property type="match status" value="1"/>
</dbReference>